<dbReference type="InterPro" id="IPR023155">
    <property type="entry name" value="Cyt_c-552/4"/>
</dbReference>
<protein>
    <recommendedName>
        <fullName evidence="2">Cytochrome c-552/4 domain-containing protein</fullName>
    </recommendedName>
</protein>
<dbReference type="PANTHER" id="PTHR35038:SF8">
    <property type="entry name" value="C-TYPE POLYHEME CYTOCHROME OMCC"/>
    <property type="match status" value="1"/>
</dbReference>
<dbReference type="SUPFAM" id="SSF48695">
    <property type="entry name" value="Multiheme cytochromes"/>
    <property type="match status" value="1"/>
</dbReference>
<dbReference type="InterPro" id="IPR036280">
    <property type="entry name" value="Multihaem_cyt_sf"/>
</dbReference>
<dbReference type="Proteomes" id="UP000249524">
    <property type="component" value="Unassembled WGS sequence"/>
</dbReference>
<gene>
    <name evidence="3" type="ORF">DJ019_00560</name>
</gene>
<dbReference type="Pfam" id="PF13435">
    <property type="entry name" value="Cytochrome_C554"/>
    <property type="match status" value="1"/>
</dbReference>
<dbReference type="Gene3D" id="1.10.1130.10">
    <property type="entry name" value="Flavocytochrome C3, Chain A"/>
    <property type="match status" value="1"/>
</dbReference>
<keyword evidence="4" id="KW-1185">Reference proteome</keyword>
<proteinExistence type="predicted"/>
<evidence type="ECO:0000256" key="1">
    <source>
        <dbReference type="ARBA" id="ARBA00022729"/>
    </source>
</evidence>
<dbReference type="RefSeq" id="WP_111274046.1">
    <property type="nucleotide sequence ID" value="NZ_QFYS01000001.1"/>
</dbReference>
<evidence type="ECO:0000259" key="2">
    <source>
        <dbReference type="Pfam" id="PF13435"/>
    </source>
</evidence>
<sequence length="474" mass="50154">MGGARASRVVGALCIAAATVVGAIVLGGGKAATAATETAPPPGVHLGVASCAGSTCHSRQVDSGVNIRQNELITWQDPGVAGAHSRAWTVLRTTRSQAIARKLGIGDPASAKECIECHSDTVAASAGKHQISDGVGCESCHGGSSGWLDSHRTVAGGRRDVPAGTSQAVAAHQANLERGLKRLEDPKVRADVCLDCHYGSSRRYQFVTHDIMAAGHPRVAFELDLFSSLQKHWDVDRDYVARKVYADGAKTWAVGQAMAVKRAASLYASGARNMGAFPELYFFDCHACHREISDDPSARPKWEVNPGRFRTAGQPPFNDENMIMVSAAAKVLAPGLAARFDAETKAFHDATTRSGQDSRQAAARLAATADQLANVFAARGEVSPGQAHAILDAVLAGEITRRYTDYAGSAQAVMAAETLVNHLVARGADRGVVDRAIRPSLNAAYAQVREPNSYRPEAFRASLTRVAQAARSLR</sequence>
<reference evidence="3 4" key="1">
    <citation type="submission" date="2018-05" db="EMBL/GenBank/DDBJ databases">
        <authorList>
            <person name="Lanie J.A."/>
            <person name="Ng W.-L."/>
            <person name="Kazmierczak K.M."/>
            <person name="Andrzejewski T.M."/>
            <person name="Davidsen T.M."/>
            <person name="Wayne K.J."/>
            <person name="Tettelin H."/>
            <person name="Glass J.I."/>
            <person name="Rusch D."/>
            <person name="Podicherti R."/>
            <person name="Tsui H.-C.T."/>
            <person name="Winkler M.E."/>
        </authorList>
    </citation>
    <scope>NUCLEOTIDE SEQUENCE [LARGE SCALE GENOMIC DNA]</scope>
    <source>
        <strain evidence="3 4">BUT-10</strain>
    </source>
</reference>
<dbReference type="InterPro" id="IPR051829">
    <property type="entry name" value="Multiheme_Cytochr_ET"/>
</dbReference>
<evidence type="ECO:0000313" key="3">
    <source>
        <dbReference type="EMBL" id="RAK68554.1"/>
    </source>
</evidence>
<organism evidence="3 4">
    <name type="scientific">Phenylobacterium kunshanense</name>
    <dbReference type="NCBI Taxonomy" id="1445034"/>
    <lineage>
        <taxon>Bacteria</taxon>
        <taxon>Pseudomonadati</taxon>
        <taxon>Pseudomonadota</taxon>
        <taxon>Alphaproteobacteria</taxon>
        <taxon>Caulobacterales</taxon>
        <taxon>Caulobacteraceae</taxon>
        <taxon>Phenylobacterium</taxon>
    </lineage>
</organism>
<name>A0A328BRT0_9CAUL</name>
<comment type="caution">
    <text evidence="3">The sequence shown here is derived from an EMBL/GenBank/DDBJ whole genome shotgun (WGS) entry which is preliminary data.</text>
</comment>
<accession>A0A328BRT0</accession>
<dbReference type="AlphaFoldDB" id="A0A328BRT0"/>
<keyword evidence="1" id="KW-0732">Signal</keyword>
<dbReference type="OrthoDB" id="257578at2"/>
<dbReference type="EMBL" id="QFYS01000001">
    <property type="protein sequence ID" value="RAK68554.1"/>
    <property type="molecule type" value="Genomic_DNA"/>
</dbReference>
<evidence type="ECO:0000313" key="4">
    <source>
        <dbReference type="Proteomes" id="UP000249524"/>
    </source>
</evidence>
<dbReference type="PANTHER" id="PTHR35038">
    <property type="entry name" value="DISSIMILATORY SULFITE REDUCTASE SIRA"/>
    <property type="match status" value="1"/>
</dbReference>
<feature type="domain" description="Cytochrome c-552/4" evidence="2">
    <location>
        <begin position="82"/>
        <end position="142"/>
    </location>
</feature>